<reference evidence="7 8" key="1">
    <citation type="submission" date="2016-10" db="EMBL/GenBank/DDBJ databases">
        <authorList>
            <person name="de Groot N.N."/>
        </authorList>
    </citation>
    <scope>NUCLEOTIDE SEQUENCE [LARGE SCALE GENOMIC DNA]</scope>
    <source>
        <strain evidence="8">P4B,CCM 7963,CECT 7998,DSM 25260,IBRC-M 10614,KCTC 13821</strain>
    </source>
</reference>
<keyword evidence="6" id="KW-0814">Transposable element</keyword>
<dbReference type="EMBL" id="FNDU01000001">
    <property type="protein sequence ID" value="SDH51894.1"/>
    <property type="molecule type" value="Genomic_DNA"/>
</dbReference>
<keyword evidence="4 6" id="KW-0238">DNA-binding</keyword>
<evidence type="ECO:0000256" key="1">
    <source>
        <dbReference type="ARBA" id="ARBA00002190"/>
    </source>
</evidence>
<evidence type="ECO:0000313" key="8">
    <source>
        <dbReference type="Proteomes" id="UP000199017"/>
    </source>
</evidence>
<dbReference type="Pfam" id="PF00872">
    <property type="entry name" value="Transposase_mut"/>
    <property type="match status" value="1"/>
</dbReference>
<evidence type="ECO:0000313" key="7">
    <source>
        <dbReference type="EMBL" id="SDH51894.1"/>
    </source>
</evidence>
<dbReference type="PANTHER" id="PTHR33217:SF8">
    <property type="entry name" value="MUTATOR FAMILY TRANSPOSASE"/>
    <property type="match status" value="1"/>
</dbReference>
<evidence type="ECO:0000256" key="3">
    <source>
        <dbReference type="ARBA" id="ARBA00022578"/>
    </source>
</evidence>
<dbReference type="Proteomes" id="UP000199017">
    <property type="component" value="Unassembled WGS sequence"/>
</dbReference>
<dbReference type="GO" id="GO:0006313">
    <property type="term" value="P:DNA transposition"/>
    <property type="evidence" value="ECO:0007669"/>
    <property type="project" value="UniProtKB-UniRule"/>
</dbReference>
<dbReference type="NCBIfam" id="NF033543">
    <property type="entry name" value="transpos_IS256"/>
    <property type="match status" value="1"/>
</dbReference>
<evidence type="ECO:0000256" key="2">
    <source>
        <dbReference type="ARBA" id="ARBA00010961"/>
    </source>
</evidence>
<protein>
    <recommendedName>
        <fullName evidence="6">Mutator family transposase</fullName>
    </recommendedName>
</protein>
<dbReference type="GO" id="GO:0004803">
    <property type="term" value="F:transposase activity"/>
    <property type="evidence" value="ECO:0007669"/>
    <property type="project" value="UniProtKB-UniRule"/>
</dbReference>
<sequence length="332" mass="38856">MKELQNGTYPRSLDTKYGHINQLNVPRDRDNAFQTSVFEPYERREQWLGETIIAMYQKGVSTREISHFIEIILGYSYSPATVSQITDVVMDDIETWKERPLQKRYSVLYLDGTYLKLRRDNVDDEVIYLVVGVTENGYREILGFYVGGKENSLKWKEILLDLYNRGVEEVILGIFDGLPGLEEAMKSVFPKADVQRCVVHKVRNALNEARTKDQSALAEDLKPIYQANSHEEAHNQFEAFKSNWQKKYPKIVKSWEKDLSVLLTFLRYPSSIRPMIYTTNIMERIMKEFKKRIKTMNSLPNEKAAEKVVYLKVNEYNHKWSERKLRGFGTAL</sequence>
<keyword evidence="5 6" id="KW-0233">DNA recombination</keyword>
<dbReference type="PROSITE" id="PS01007">
    <property type="entry name" value="TRANSPOSASE_MUTATOR"/>
    <property type="match status" value="1"/>
</dbReference>
<proteinExistence type="inferred from homology"/>
<keyword evidence="8" id="KW-1185">Reference proteome</keyword>
<gene>
    <name evidence="7" type="ORF">SAMN05216352_101529</name>
</gene>
<evidence type="ECO:0000256" key="4">
    <source>
        <dbReference type="ARBA" id="ARBA00023125"/>
    </source>
</evidence>
<dbReference type="PANTHER" id="PTHR33217">
    <property type="entry name" value="TRANSPOSASE FOR INSERTION SEQUENCE ELEMENT IS1081"/>
    <property type="match status" value="1"/>
</dbReference>
<comment type="similarity">
    <text evidence="2 6">Belongs to the transposase mutator family.</text>
</comment>
<dbReference type="InterPro" id="IPR001207">
    <property type="entry name" value="Transposase_mutator"/>
</dbReference>
<evidence type="ECO:0000256" key="6">
    <source>
        <dbReference type="RuleBase" id="RU365089"/>
    </source>
</evidence>
<name>A0A1G8D2Z0_9BACI</name>
<dbReference type="GO" id="GO:0003677">
    <property type="term" value="F:DNA binding"/>
    <property type="evidence" value="ECO:0007669"/>
    <property type="project" value="UniProtKB-UniRule"/>
</dbReference>
<comment type="function">
    <text evidence="1 6">Required for the transposition of the insertion element.</text>
</comment>
<evidence type="ECO:0000256" key="5">
    <source>
        <dbReference type="ARBA" id="ARBA00023172"/>
    </source>
</evidence>
<keyword evidence="3 6" id="KW-0815">Transposition</keyword>
<organism evidence="7 8">
    <name type="scientific">Alteribacillus bidgolensis</name>
    <dbReference type="NCBI Taxonomy" id="930129"/>
    <lineage>
        <taxon>Bacteria</taxon>
        <taxon>Bacillati</taxon>
        <taxon>Bacillota</taxon>
        <taxon>Bacilli</taxon>
        <taxon>Bacillales</taxon>
        <taxon>Bacillaceae</taxon>
        <taxon>Alteribacillus</taxon>
    </lineage>
</organism>
<dbReference type="AlphaFoldDB" id="A0A1G8D2Z0"/>
<accession>A0A1G8D2Z0</accession>